<feature type="domain" description="Disease resistance protein At4g27190-like leucine-rich repeats" evidence="6">
    <location>
        <begin position="814"/>
        <end position="933"/>
    </location>
</feature>
<reference evidence="7 8" key="1">
    <citation type="submission" date="2019-06" db="EMBL/GenBank/DDBJ databases">
        <title>A chromosomal-level reference genome of Carpinus fangiana (Coryloideae, Betulaceae).</title>
        <authorList>
            <person name="Yang X."/>
            <person name="Wang Z."/>
            <person name="Zhang L."/>
            <person name="Hao G."/>
            <person name="Liu J."/>
            <person name="Yang Y."/>
        </authorList>
    </citation>
    <scope>NUCLEOTIDE SEQUENCE [LARGE SCALE GENOMIC DNA]</scope>
    <source>
        <strain evidence="7">Cfa_2016G</strain>
        <tissue evidence="7">Leaf</tissue>
    </source>
</reference>
<protein>
    <submittedName>
        <fullName evidence="7">Uncharacterized protein</fullName>
    </submittedName>
</protein>
<evidence type="ECO:0000256" key="2">
    <source>
        <dbReference type="ARBA" id="ARBA00022741"/>
    </source>
</evidence>
<evidence type="ECO:0000313" key="8">
    <source>
        <dbReference type="Proteomes" id="UP000327013"/>
    </source>
</evidence>
<dbReference type="EMBL" id="CM017328">
    <property type="protein sequence ID" value="KAE8125072.1"/>
    <property type="molecule type" value="Genomic_DNA"/>
</dbReference>
<dbReference type="InterPro" id="IPR057135">
    <property type="entry name" value="At4g27190-like_LRR"/>
</dbReference>
<evidence type="ECO:0000256" key="1">
    <source>
        <dbReference type="ARBA" id="ARBA00008894"/>
    </source>
</evidence>
<accession>A0A5N6RS44</accession>
<evidence type="ECO:0000259" key="5">
    <source>
        <dbReference type="Pfam" id="PF00931"/>
    </source>
</evidence>
<dbReference type="InterPro" id="IPR032675">
    <property type="entry name" value="LRR_dom_sf"/>
</dbReference>
<dbReference type="GO" id="GO:0043531">
    <property type="term" value="F:ADP binding"/>
    <property type="evidence" value="ECO:0007669"/>
    <property type="project" value="InterPro"/>
</dbReference>
<dbReference type="GO" id="GO:0006952">
    <property type="term" value="P:defense response"/>
    <property type="evidence" value="ECO:0007669"/>
    <property type="project" value="UniProtKB-KW"/>
</dbReference>
<keyword evidence="3" id="KW-0611">Plant defense</keyword>
<dbReference type="InterPro" id="IPR042197">
    <property type="entry name" value="Apaf_helical"/>
</dbReference>
<evidence type="ECO:0000256" key="4">
    <source>
        <dbReference type="ARBA" id="ARBA00022840"/>
    </source>
</evidence>
<gene>
    <name evidence="7" type="ORF">FH972_019909</name>
</gene>
<evidence type="ECO:0000313" key="7">
    <source>
        <dbReference type="EMBL" id="KAE8125072.1"/>
    </source>
</evidence>
<dbReference type="OrthoDB" id="1747797at2759"/>
<dbReference type="Pfam" id="PF00931">
    <property type="entry name" value="NB-ARC"/>
    <property type="match status" value="1"/>
</dbReference>
<dbReference type="Gene3D" id="1.10.8.430">
    <property type="entry name" value="Helical domain of apoptotic protease-activating factors"/>
    <property type="match status" value="1"/>
</dbReference>
<keyword evidence="8" id="KW-1185">Reference proteome</keyword>
<dbReference type="PANTHER" id="PTHR33463">
    <property type="entry name" value="NB-ARC DOMAIN-CONTAINING PROTEIN-RELATED"/>
    <property type="match status" value="1"/>
</dbReference>
<name>A0A5N6RS44_9ROSI</name>
<dbReference type="InterPro" id="IPR027417">
    <property type="entry name" value="P-loop_NTPase"/>
</dbReference>
<dbReference type="Gene3D" id="3.40.50.300">
    <property type="entry name" value="P-loop containing nucleotide triphosphate hydrolases"/>
    <property type="match status" value="1"/>
</dbReference>
<feature type="domain" description="Disease resistance protein At4g27190-like leucine-rich repeats" evidence="6">
    <location>
        <begin position="1218"/>
        <end position="1340"/>
    </location>
</feature>
<feature type="domain" description="Disease resistance protein At4g27190-like leucine-rich repeats" evidence="6">
    <location>
        <begin position="964"/>
        <end position="1113"/>
    </location>
</feature>
<dbReference type="PRINTS" id="PR00364">
    <property type="entry name" value="DISEASERSIST"/>
</dbReference>
<evidence type="ECO:0000256" key="3">
    <source>
        <dbReference type="ARBA" id="ARBA00022821"/>
    </source>
</evidence>
<dbReference type="Proteomes" id="UP000327013">
    <property type="component" value="Chromosome 8"/>
</dbReference>
<dbReference type="GO" id="GO:0005524">
    <property type="term" value="F:ATP binding"/>
    <property type="evidence" value="ECO:0007669"/>
    <property type="project" value="UniProtKB-KW"/>
</dbReference>
<feature type="domain" description="Disease resistance protein At4g27190-like leucine-rich repeats" evidence="6">
    <location>
        <begin position="589"/>
        <end position="707"/>
    </location>
</feature>
<feature type="domain" description="NB-ARC" evidence="5">
    <location>
        <begin position="12"/>
        <end position="167"/>
    </location>
</feature>
<dbReference type="SUPFAM" id="SSF52540">
    <property type="entry name" value="P-loop containing nucleoside triphosphate hydrolases"/>
    <property type="match status" value="1"/>
</dbReference>
<dbReference type="Pfam" id="PF23247">
    <property type="entry name" value="LRR_RPS2"/>
    <property type="match status" value="4"/>
</dbReference>
<dbReference type="SUPFAM" id="SSF52058">
    <property type="entry name" value="L domain-like"/>
    <property type="match status" value="3"/>
</dbReference>
<dbReference type="InterPro" id="IPR002182">
    <property type="entry name" value="NB-ARC"/>
</dbReference>
<comment type="similarity">
    <text evidence="1">Belongs to the disease resistance NB-LRR family.</text>
</comment>
<dbReference type="PANTHER" id="PTHR33463:SF215">
    <property type="entry name" value="NB-ARC DOMAIN DISEASE RESISTANCE PROTEIN"/>
    <property type="match status" value="1"/>
</dbReference>
<dbReference type="Gene3D" id="3.80.10.10">
    <property type="entry name" value="Ribonuclease Inhibitor"/>
    <property type="match status" value="4"/>
</dbReference>
<dbReference type="InterPro" id="IPR050905">
    <property type="entry name" value="Plant_NBS-LRR"/>
</dbReference>
<proteinExistence type="inferred from homology"/>
<evidence type="ECO:0000259" key="6">
    <source>
        <dbReference type="Pfam" id="PF23247"/>
    </source>
</evidence>
<keyword evidence="4" id="KW-0067">ATP-binding</keyword>
<sequence length="1483" mass="170491">MDFESRMSVVKGLMEALGDANINMIGMWGMAGVGKTTLARAVARQAKEEKLFEEVAMADVTQSPDLRRIQGEIADMLDLKFDKETVSGRASRLHERLSQDRKILVILDDIWEKLELETIGIPSKGCKLVLISRNRDVLFCEMGTQKDFGLEVLPKEEAWNLFENMAGDCVKDSNLRCVATEVAKECAGLPIAIVTVSKALKNKNLHEWKDALQLLRRPAPEHLTRMQSTIYNSIELSYSHLESHEVQYLFSRCAEMPFCINYLDLLKYFYGLGTFHGINTLEETRNRLYRLVRNLKDSCLLLDCPHSSELYHMHDVVHDVATLIASKDHNIIVVRDDDGLKERLDGDVLKRCKEFSIRGGDFHELPNEMECPELRFLYVNGGNRSLHIPENFFQGMERLKVLDLTQMQLSSLPSSLPLVKNLRTLCLDGCALDDIAVIGELKNLVILSLLGSHISKLPREIGLLTRLRLLDLSDCSKLKVIPPNVLSSLVELEELYMGNSFVQWEVEGLNNERNNANLAELKHLCHLTTLEIHIRDASSLPKDLLFEKLERYTIFVGDVWDWSDKRRTSRTLKLKMNTSFHSRIGIKMLLKETENLYLDELNGVNSVLHELDVEGFQQLKHLQIQNNLDIKYIINSRMWVIAFPALETFHLKNMTSLEEIYHGQLPSTSFGKLRVVKVEHCDKLRYFFSSSIARGLSQLEELEIGECSIMGAIVMKEEGEIEDTDLIILFPKLRCLALRHLPKLRSFLSTQNSFITDAGEIIPEGKLEFYMPILHEQVVFPNLERLELSSIHLEDGQQYQHRATSSSCRLENMQSTSRFQNLSHLEVRGSSNIKYLLSFSTARVMEQLKHLHILECKVMEEIIIAEELGLIEERIPKVLFRRLECLVLNNLPMLKRFCIGSNIQFPSLKNLRIEHCPKLKTFIFKSVSSGMKAGKELMEMNAMDNPHSALQPLFNEEVAFPSLEKLVISHMDDLEIIWHNQFAVDSFRKLQTLNVEWCENLTNYVFQSDMLARFQSLVELIITDCDSLLEVFELQAPNVKETHAVTVIQLENLYLARLPRMKHVWNKDPQEMFSFQNLRKVKAMECESLKSFFPASIARSLMRLELLHIACCGVEEIVAGEEGVEGAEAITRFVFPQVINLHLERLPIKWFYPGRHASEWPMLEDLLVRCCHKVDIFDSKRLLSETLEESQSEICTKQPLFLVDEATFPNLMGLRLVHCDTIWRGQLLGDCFSKLQAIGFINDPNKSVVSLSNFLRGLHNLRILVVLRNCWEEVFPYEEVLGQENHVWILPKLRELFLTELPMLTHLWKEGTQPCQILHNLETLYLKECAKLRNLVPSSVSFQNLTELEILKCHGLINLVTSPTAKSLVQLKKMSVSECESITEVVTREGGEANDDEVISFSNLSYLKLDCLPRLTNFCSGSYCLELPSLEEVIVRRCQEMKIFSHGDLRTPKLRRVEATKEDEWHWKDDLNSTIHWLWEAKL</sequence>
<keyword evidence="2" id="KW-0547">Nucleotide-binding</keyword>
<organism evidence="7 8">
    <name type="scientific">Carpinus fangiana</name>
    <dbReference type="NCBI Taxonomy" id="176857"/>
    <lineage>
        <taxon>Eukaryota</taxon>
        <taxon>Viridiplantae</taxon>
        <taxon>Streptophyta</taxon>
        <taxon>Embryophyta</taxon>
        <taxon>Tracheophyta</taxon>
        <taxon>Spermatophyta</taxon>
        <taxon>Magnoliopsida</taxon>
        <taxon>eudicotyledons</taxon>
        <taxon>Gunneridae</taxon>
        <taxon>Pentapetalae</taxon>
        <taxon>rosids</taxon>
        <taxon>fabids</taxon>
        <taxon>Fagales</taxon>
        <taxon>Betulaceae</taxon>
        <taxon>Carpinus</taxon>
    </lineage>
</organism>